<evidence type="ECO:0000313" key="1">
    <source>
        <dbReference type="EMBL" id="OMH83959.1"/>
    </source>
</evidence>
<dbReference type="Proteomes" id="UP000188320">
    <property type="component" value="Unassembled WGS sequence"/>
</dbReference>
<organism evidence="1 2">
    <name type="scientific">Zancudomyces culisetae</name>
    <name type="common">Gut fungus</name>
    <name type="synonym">Smittium culisetae</name>
    <dbReference type="NCBI Taxonomy" id="1213189"/>
    <lineage>
        <taxon>Eukaryota</taxon>
        <taxon>Fungi</taxon>
        <taxon>Fungi incertae sedis</taxon>
        <taxon>Zoopagomycota</taxon>
        <taxon>Kickxellomycotina</taxon>
        <taxon>Harpellomycetes</taxon>
        <taxon>Harpellales</taxon>
        <taxon>Legeriomycetaceae</taxon>
        <taxon>Zancudomyces</taxon>
    </lineage>
</organism>
<sequence>MVTLSVKKRETEAPSLDEL</sequence>
<protein>
    <submittedName>
        <fullName evidence="1">Uncharacterized protein</fullName>
    </submittedName>
</protein>
<evidence type="ECO:0000313" key="2">
    <source>
        <dbReference type="Proteomes" id="UP000188320"/>
    </source>
</evidence>
<accession>A0A1R1PSQ6</accession>
<keyword evidence="2" id="KW-1185">Reference proteome</keyword>
<dbReference type="EMBL" id="LSSK01000277">
    <property type="protein sequence ID" value="OMH83959.1"/>
    <property type="molecule type" value="Genomic_DNA"/>
</dbReference>
<comment type="caution">
    <text evidence="1">The sequence shown here is derived from an EMBL/GenBank/DDBJ whole genome shotgun (WGS) entry which is preliminary data.</text>
</comment>
<gene>
    <name evidence="1" type="ORF">AX774_g2506</name>
</gene>
<reference evidence="2" key="1">
    <citation type="submission" date="2017-01" db="EMBL/GenBank/DDBJ databases">
        <authorList>
            <person name="Wang Y."/>
            <person name="White M."/>
            <person name="Kvist S."/>
            <person name="Moncalvo J.-M."/>
        </authorList>
    </citation>
    <scope>NUCLEOTIDE SEQUENCE [LARGE SCALE GENOMIC DNA]</scope>
    <source>
        <strain evidence="2">COL-18-3</strain>
    </source>
</reference>
<proteinExistence type="predicted"/>
<dbReference type="AlphaFoldDB" id="A0A1R1PSQ6"/>
<feature type="non-terminal residue" evidence="1">
    <location>
        <position position="19"/>
    </location>
</feature>
<name>A0A1R1PSQ6_ZANCU</name>